<reference evidence="1" key="1">
    <citation type="journal article" date="2004" name="Nature">
        <title>Hox cluster disintegration with persistent anteroposterior order of expression in Oikopleura dioica.</title>
        <authorList>
            <person name="Seo H.C."/>
            <person name="Edvardsen R.B."/>
            <person name="Maeland A.D."/>
            <person name="Bjordal M."/>
            <person name="Jensen M.F."/>
            <person name="Hansen A."/>
            <person name="Flaat M."/>
            <person name="Weissenbach J."/>
            <person name="Lehrach H."/>
            <person name="Wincker P."/>
            <person name="Reinhardt R."/>
            <person name="Chourrout D."/>
        </authorList>
    </citation>
    <scope>NUCLEOTIDE SEQUENCE</scope>
</reference>
<dbReference type="EMBL" id="AY449462">
    <property type="protein sequence ID" value="AAS21456.1"/>
    <property type="molecule type" value="Genomic_DNA"/>
</dbReference>
<protein>
    <submittedName>
        <fullName evidence="1">Uncharacterized protein</fullName>
    </submittedName>
</protein>
<proteinExistence type="predicted"/>
<gene>
    <name evidence="1" type="ORF">006-16</name>
</gene>
<name>Q675Q8_OIKDI</name>
<accession>Q675Q8</accession>
<evidence type="ECO:0000313" key="1">
    <source>
        <dbReference type="EMBL" id="AAS21456.1"/>
    </source>
</evidence>
<organism evidence="1">
    <name type="scientific">Oikopleura dioica</name>
    <name type="common">Tunicate</name>
    <dbReference type="NCBI Taxonomy" id="34765"/>
    <lineage>
        <taxon>Eukaryota</taxon>
        <taxon>Metazoa</taxon>
        <taxon>Chordata</taxon>
        <taxon>Tunicata</taxon>
        <taxon>Appendicularia</taxon>
        <taxon>Copelata</taxon>
        <taxon>Oikopleuridae</taxon>
        <taxon>Oikopleura</taxon>
    </lineage>
</organism>
<sequence length="708" mass="83054">MSLQVKNEPEVYVFGYEHKPLSAAKKKEFLVHSKMPKRKFVNAEDPIPYEILPVDLKIKEIIQFLLVGDLQMGNDTVPWSFTDTSGNFSWVTCIQRHEIFPYFLYKAFARGQGDFAKYRPPDYRDDFIPGQQNRLQHNLVNIFGFNAIGCCNLEEDRVLNERSHKCKRANWSVRHINSDYISGVDWRRLRFCDELNVVIFNDILGGDDLNQRRVGRVRYRQISYVGFFSAISNCPFVLDRNMRPATLIEVDRNTSTRAHEYERIAVPRCDSFNCRNFICQKWRNCGRRIERNRARGQCRQRREEKESHFVMNAELERLLPDLATFKYSIRNPARYDLQIDLVQCVLDRLTESEKVVSLKRLELCNLDRINNFQSYRAERALSAIVHFAREDKKDRFWPCEAVRQEDKRGWDYKLFFPINRQKDGEVCDDERMHCVSGKVSVILRISDSQRDEIFDKGEEAAKRFDTTVEFSYDRRGFLLNTKPIYFERIRTWWWDDRIKRGFIRTTKGREIVNRAGCLVRFLIYSQKNSKLEEYRYQLYSEIAKRIGEAIRMSSHGIINSLTVAYSVFDSTPFFVDEGIIANVVIATKELQSGKFILAAAALYRFVEGIELFVLTDGPRDKAVHHRRWRAAKSWIAHVIDATKIGSEIHFLTSSDPNHKVNIRHASGIRDIHSSETTVELLQELNTDISKETKIIAPEIRMLDQIVDH</sequence>
<reference evidence="1" key="2">
    <citation type="journal article" date="2005" name="Curr. Biol.">
        <title>Remodelling of the homeobox gene complement in the tunicate Oikopleura dioica.</title>
        <authorList>
            <person name="Edvardsen R.B."/>
            <person name="Seo H.C."/>
            <person name="Jensen M.F."/>
            <person name="Mialon A."/>
            <person name="Mikhaleva J."/>
            <person name="Bjordal M."/>
            <person name="Cartry J."/>
            <person name="Reinhardt R."/>
            <person name="Weissenbach J."/>
            <person name="Wincker P."/>
            <person name="Chourrout D."/>
        </authorList>
    </citation>
    <scope>NUCLEOTIDE SEQUENCE</scope>
</reference>
<dbReference type="AlphaFoldDB" id="Q675Q8"/>